<evidence type="ECO:0000313" key="4">
    <source>
        <dbReference type="Proteomes" id="UP000004995"/>
    </source>
</evidence>
<dbReference type="Gramene" id="KQL08650">
    <property type="protein sequence ID" value="KQL08650"/>
    <property type="gene ID" value="SETIT_003868mg"/>
</dbReference>
<feature type="compositionally biased region" description="Basic and acidic residues" evidence="1">
    <location>
        <begin position="196"/>
        <end position="206"/>
    </location>
</feature>
<evidence type="ECO:0000256" key="1">
    <source>
        <dbReference type="SAM" id="MobiDB-lite"/>
    </source>
</evidence>
<dbReference type="OMA" id="EEWRHPH"/>
<dbReference type="SUPFAM" id="SSF117856">
    <property type="entry name" value="AF0104/ALDC/Ptd012-like"/>
    <property type="match status" value="1"/>
</dbReference>
<dbReference type="GO" id="GO:0005634">
    <property type="term" value="C:nucleus"/>
    <property type="evidence" value="ECO:0000318"/>
    <property type="project" value="GO_Central"/>
</dbReference>
<feature type="region of interest" description="Disordered" evidence="1">
    <location>
        <begin position="186"/>
        <end position="213"/>
    </location>
</feature>
<dbReference type="GeneID" id="101772189"/>
<dbReference type="RefSeq" id="XP_004972352.1">
    <property type="nucleotide sequence ID" value="XM_004972295.2"/>
</dbReference>
<dbReference type="Gene3D" id="3.30.1330.80">
    <property type="entry name" value="Hypothetical protein, similar to alpha- acetolactate decarboxylase, domain 2"/>
    <property type="match status" value="1"/>
</dbReference>
<feature type="region of interest" description="Disordered" evidence="1">
    <location>
        <begin position="1"/>
        <end position="45"/>
    </location>
</feature>
<dbReference type="AlphaFoldDB" id="K3XPP0"/>
<reference evidence="4" key="1">
    <citation type="journal article" date="2012" name="Nat. Biotechnol.">
        <title>Reference genome sequence of the model plant Setaria.</title>
        <authorList>
            <person name="Bennetzen J.L."/>
            <person name="Schmutz J."/>
            <person name="Wang H."/>
            <person name="Percifield R."/>
            <person name="Hawkins J."/>
            <person name="Pontaroli A.C."/>
            <person name="Estep M."/>
            <person name="Feng L."/>
            <person name="Vaughn J.N."/>
            <person name="Grimwood J."/>
            <person name="Jenkins J."/>
            <person name="Barry K."/>
            <person name="Lindquist E."/>
            <person name="Hellsten U."/>
            <person name="Deshpande S."/>
            <person name="Wang X."/>
            <person name="Wu X."/>
            <person name="Mitros T."/>
            <person name="Triplett J."/>
            <person name="Yang X."/>
            <person name="Ye C.Y."/>
            <person name="Mauro-Herrera M."/>
            <person name="Wang L."/>
            <person name="Li P."/>
            <person name="Sharma M."/>
            <person name="Sharma R."/>
            <person name="Ronald P.C."/>
            <person name="Panaud O."/>
            <person name="Kellogg E.A."/>
            <person name="Brutnell T.P."/>
            <person name="Doust A.N."/>
            <person name="Tuskan G.A."/>
            <person name="Rokhsar D."/>
            <person name="Devos K.M."/>
        </authorList>
    </citation>
    <scope>NUCLEOTIDE SEQUENCE [LARGE SCALE GENOMIC DNA]</scope>
    <source>
        <strain evidence="4">cv. Yugu1</strain>
    </source>
</reference>
<dbReference type="EnsemblPlants" id="KQL08650">
    <property type="protein sequence ID" value="KQL08650"/>
    <property type="gene ID" value="SETIT_003868mg"/>
</dbReference>
<protein>
    <recommendedName>
        <fullName evidence="2">PPC domain-containing protein</fullName>
    </recommendedName>
</protein>
<dbReference type="Pfam" id="PF03479">
    <property type="entry name" value="PCC"/>
    <property type="match status" value="1"/>
</dbReference>
<dbReference type="STRING" id="4555.K3XPP0"/>
<dbReference type="PROSITE" id="PS51742">
    <property type="entry name" value="PPC"/>
    <property type="match status" value="1"/>
</dbReference>
<feature type="domain" description="PPC" evidence="2">
    <location>
        <begin position="53"/>
        <end position="196"/>
    </location>
</feature>
<dbReference type="PANTHER" id="PTHR31100">
    <property type="entry name" value="AT-HOOK MOTIF NUCLEAR-LOCALIZED PROTEIN 15"/>
    <property type="match status" value="1"/>
</dbReference>
<dbReference type="CDD" id="cd11378">
    <property type="entry name" value="DUF296"/>
    <property type="match status" value="1"/>
</dbReference>
<dbReference type="eggNOG" id="ENOG502RXY1">
    <property type="taxonomic scope" value="Eukaryota"/>
</dbReference>
<dbReference type="HOGENOM" id="CLU_039808_2_1_1"/>
<evidence type="ECO:0000259" key="2">
    <source>
        <dbReference type="PROSITE" id="PS51742"/>
    </source>
</evidence>
<dbReference type="PANTHER" id="PTHR31100:SF63">
    <property type="entry name" value="AT-HOOK MOTIF NUCLEAR-LOCALIZED PROTEIN"/>
    <property type="match status" value="1"/>
</dbReference>
<dbReference type="GO" id="GO:0003700">
    <property type="term" value="F:DNA-binding transcription factor activity"/>
    <property type="evidence" value="ECO:0000318"/>
    <property type="project" value="GO_Central"/>
</dbReference>
<reference evidence="3" key="2">
    <citation type="submission" date="2018-08" db="UniProtKB">
        <authorList>
            <consortium name="EnsemblPlants"/>
        </authorList>
    </citation>
    <scope>IDENTIFICATION</scope>
    <source>
        <strain evidence="3">Yugu1</strain>
    </source>
</reference>
<organism evidence="3 4">
    <name type="scientific">Setaria italica</name>
    <name type="common">Foxtail millet</name>
    <name type="synonym">Panicum italicum</name>
    <dbReference type="NCBI Taxonomy" id="4555"/>
    <lineage>
        <taxon>Eukaryota</taxon>
        <taxon>Viridiplantae</taxon>
        <taxon>Streptophyta</taxon>
        <taxon>Embryophyta</taxon>
        <taxon>Tracheophyta</taxon>
        <taxon>Spermatophyta</taxon>
        <taxon>Magnoliopsida</taxon>
        <taxon>Liliopsida</taxon>
        <taxon>Poales</taxon>
        <taxon>Poaceae</taxon>
        <taxon>PACMAD clade</taxon>
        <taxon>Panicoideae</taxon>
        <taxon>Panicodae</taxon>
        <taxon>Paniceae</taxon>
        <taxon>Cenchrinae</taxon>
        <taxon>Setaria</taxon>
    </lineage>
</organism>
<accession>K3XPP0</accession>
<name>K3XPP0_SETIT</name>
<dbReference type="InParanoid" id="K3XPP0"/>
<gene>
    <name evidence="3" type="primary">LOC101772189</name>
</gene>
<dbReference type="InterPro" id="IPR014476">
    <property type="entry name" value="AHL15-29"/>
</dbReference>
<dbReference type="InterPro" id="IPR005175">
    <property type="entry name" value="PPC_dom"/>
</dbReference>
<proteinExistence type="predicted"/>
<sequence length="282" mass="27973">MADEGASSRAELIEPAPAPALPAEPVTGRKLRGRPPGSKNKPKPPVVVTLESEGAMRPVVLELAPGCDVVSAVAAFARRRRVGVSVLCGRGAVAAVRLRLATSPSTASTVTLHGRFEVLSLSGTVLPSTEGAVAAPSPPPQPFSVSLAGAGGQVIGGTLAGEMMAADGVVLVAATFGSAEVHRLPAAAGAEDEDGDGRGVGREEGRHLHHSSQQQQVQAAAAARAGDVVGLGAYGGGAVGLGGGAGSGGGHVGQHAPLLPEMALWAQTTSTRGPPAHPLPQF</sequence>
<dbReference type="KEGG" id="sita:101772189"/>
<dbReference type="EMBL" id="AGNK02003463">
    <property type="status" value="NOT_ANNOTATED_CDS"/>
    <property type="molecule type" value="Genomic_DNA"/>
</dbReference>
<keyword evidence="4" id="KW-1185">Reference proteome</keyword>
<evidence type="ECO:0000313" key="3">
    <source>
        <dbReference type="EnsemblPlants" id="KQL08650"/>
    </source>
</evidence>
<dbReference type="GO" id="GO:0003680">
    <property type="term" value="F:minor groove of adenine-thymine-rich DNA binding"/>
    <property type="evidence" value="ECO:0000318"/>
    <property type="project" value="GO_Central"/>
</dbReference>
<dbReference type="Proteomes" id="UP000004995">
    <property type="component" value="Unassembled WGS sequence"/>
</dbReference>